<protein>
    <submittedName>
        <fullName evidence="2">Uncharacterized protein</fullName>
    </submittedName>
</protein>
<accession>A0A834EJW4</accession>
<proteinExistence type="predicted"/>
<comment type="caution">
    <text evidence="2">The sequence shown here is derived from an EMBL/GenBank/DDBJ whole genome shotgun (WGS) entry which is preliminary data.</text>
</comment>
<reference evidence="2 3" key="1">
    <citation type="journal article" date="2020" name="Nature">
        <title>Six reference-quality genomes reveal evolution of bat adaptations.</title>
        <authorList>
            <person name="Jebb D."/>
            <person name="Huang Z."/>
            <person name="Pippel M."/>
            <person name="Hughes G.M."/>
            <person name="Lavrichenko K."/>
            <person name="Devanna P."/>
            <person name="Winkler S."/>
            <person name="Jermiin L.S."/>
            <person name="Skirmuntt E.C."/>
            <person name="Katzourakis A."/>
            <person name="Burkitt-Gray L."/>
            <person name="Ray D.A."/>
            <person name="Sullivan K.A.M."/>
            <person name="Roscito J.G."/>
            <person name="Kirilenko B.M."/>
            <person name="Davalos L.M."/>
            <person name="Corthals A.P."/>
            <person name="Power M.L."/>
            <person name="Jones G."/>
            <person name="Ransome R.D."/>
            <person name="Dechmann D.K.N."/>
            <person name="Locatelli A.G."/>
            <person name="Puechmaille S.J."/>
            <person name="Fedrigo O."/>
            <person name="Jarvis E.D."/>
            <person name="Hiller M."/>
            <person name="Vernes S.C."/>
            <person name="Myers E.W."/>
            <person name="Teeling E.C."/>
        </authorList>
    </citation>
    <scope>NUCLEOTIDE SEQUENCE [LARGE SCALE GENOMIC DNA]</scope>
    <source>
        <strain evidence="2">Bat1K_MPI-CBG_1</strain>
    </source>
</reference>
<feature type="region of interest" description="Disordered" evidence="1">
    <location>
        <begin position="199"/>
        <end position="231"/>
    </location>
</feature>
<evidence type="ECO:0000313" key="2">
    <source>
        <dbReference type="EMBL" id="KAF6119539.1"/>
    </source>
</evidence>
<evidence type="ECO:0000256" key="1">
    <source>
        <dbReference type="SAM" id="MobiDB-lite"/>
    </source>
</evidence>
<gene>
    <name evidence="2" type="ORF">HJG60_010025</name>
</gene>
<evidence type="ECO:0000313" key="3">
    <source>
        <dbReference type="Proteomes" id="UP000664940"/>
    </source>
</evidence>
<organism evidence="2 3">
    <name type="scientific">Phyllostomus discolor</name>
    <name type="common">pale spear-nosed bat</name>
    <dbReference type="NCBI Taxonomy" id="89673"/>
    <lineage>
        <taxon>Eukaryota</taxon>
        <taxon>Metazoa</taxon>
        <taxon>Chordata</taxon>
        <taxon>Craniata</taxon>
        <taxon>Vertebrata</taxon>
        <taxon>Euteleostomi</taxon>
        <taxon>Mammalia</taxon>
        <taxon>Eutheria</taxon>
        <taxon>Laurasiatheria</taxon>
        <taxon>Chiroptera</taxon>
        <taxon>Yangochiroptera</taxon>
        <taxon>Phyllostomidae</taxon>
        <taxon>Phyllostominae</taxon>
        <taxon>Phyllostomus</taxon>
    </lineage>
</organism>
<feature type="compositionally biased region" description="Basic and acidic residues" evidence="1">
    <location>
        <begin position="216"/>
        <end position="231"/>
    </location>
</feature>
<feature type="region of interest" description="Disordered" evidence="1">
    <location>
        <begin position="1"/>
        <end position="35"/>
    </location>
</feature>
<feature type="region of interest" description="Disordered" evidence="1">
    <location>
        <begin position="47"/>
        <end position="73"/>
    </location>
</feature>
<dbReference type="AlphaFoldDB" id="A0A834EJW4"/>
<dbReference type="Proteomes" id="UP000664940">
    <property type="component" value="Unassembled WGS sequence"/>
</dbReference>
<feature type="region of interest" description="Disordered" evidence="1">
    <location>
        <begin position="90"/>
        <end position="178"/>
    </location>
</feature>
<dbReference type="EMBL" id="JABVXQ010000003">
    <property type="protein sequence ID" value="KAF6119539.1"/>
    <property type="molecule type" value="Genomic_DNA"/>
</dbReference>
<name>A0A834EJW4_9CHIR</name>
<feature type="compositionally biased region" description="Basic and acidic residues" evidence="1">
    <location>
        <begin position="47"/>
        <end position="56"/>
    </location>
</feature>
<sequence length="259" mass="27423">MAAQLWVPHGPGHPGRPPCSCAGADGDEVSALSHPPTAALRTAVRSADHLVPEPGRRGSPSPRSHSSHRRPRFHSGCRPLCACATRRRLASGPCSPRRCPPCTPALTTRGARKPSSTEACLPSGAQEPQANAPRGAPAPADSSETDLLSAPEVPVVPRKCPQRPGSSGSAPEVPIGPRAGPVAMTTWIKHLRWFPQDRISGGTAHSHVPVSGSASRDTRRDRRGPLETEREITPNRLTSLQKCHKCCGCLLTQSGGPRW</sequence>